<dbReference type="STRING" id="96561.Dole_0825"/>
<sequence length="301" mass="33681">MKRKHAEVYPDMSPSAVNNHAAQAWAFSQRIDKGDLVVLPLKTRSLIAIGKIKGDYQYLDGRHVRKVEWLKENIPRTTFGQDLLYSFGAFMTVCQIKRNNAEERVKAILAGKPDPHRQGKAAKKDMSTDSNIVTDDDTEGFVDLEEQAVDQIRRLIQARFGGHNLTRLVEAILQVQGYQTYRSPEGPDGGIDILAGFGPMGFDKPRICVQVKSGGVQNDAAIRELEGVMSRVGAEQGLFVSWDGFNKTALANTSGLFFKVRLWDDKKIIFNLLSSYADLPDEIQAELPLKRIWVMVPDDDS</sequence>
<protein>
    <recommendedName>
        <fullName evidence="2">Restriction endonuclease type IV Mrr domain-containing protein</fullName>
    </recommendedName>
</protein>
<dbReference type="PIRSF" id="PIRSF031853">
    <property type="entry name" value="UPC031853"/>
    <property type="match status" value="1"/>
</dbReference>
<dbReference type="KEGG" id="dol:Dole_0825"/>
<dbReference type="InterPro" id="IPR016984">
    <property type="entry name" value="UCP031853"/>
</dbReference>
<reference evidence="3 4" key="1">
    <citation type="submission" date="2007-10" db="EMBL/GenBank/DDBJ databases">
        <title>Complete sequence of Desulfococcus oleovorans Hxd3.</title>
        <authorList>
            <consortium name="US DOE Joint Genome Institute"/>
            <person name="Copeland A."/>
            <person name="Lucas S."/>
            <person name="Lapidus A."/>
            <person name="Barry K."/>
            <person name="Glavina del Rio T."/>
            <person name="Dalin E."/>
            <person name="Tice H."/>
            <person name="Pitluck S."/>
            <person name="Kiss H."/>
            <person name="Brettin T."/>
            <person name="Bruce D."/>
            <person name="Detter J.C."/>
            <person name="Han C."/>
            <person name="Schmutz J."/>
            <person name="Larimer F."/>
            <person name="Land M."/>
            <person name="Hauser L."/>
            <person name="Kyrpides N."/>
            <person name="Kim E."/>
            <person name="Wawrik B."/>
            <person name="Richardson P."/>
        </authorList>
    </citation>
    <scope>NUCLEOTIDE SEQUENCE [LARGE SCALE GENOMIC DNA]</scope>
    <source>
        <strain evidence="4">DSM 6200 / JCM 39069 / Hxd3</strain>
    </source>
</reference>
<feature type="domain" description="Restriction endonuclease type IV Mrr" evidence="2">
    <location>
        <begin position="160"/>
        <end position="268"/>
    </location>
</feature>
<dbReference type="EMBL" id="CP000859">
    <property type="protein sequence ID" value="ABW66635.1"/>
    <property type="molecule type" value="Genomic_DNA"/>
</dbReference>
<dbReference type="GO" id="GO:0009307">
    <property type="term" value="P:DNA restriction-modification system"/>
    <property type="evidence" value="ECO:0007669"/>
    <property type="project" value="InterPro"/>
</dbReference>
<dbReference type="GO" id="GO:0003677">
    <property type="term" value="F:DNA binding"/>
    <property type="evidence" value="ECO:0007669"/>
    <property type="project" value="InterPro"/>
</dbReference>
<evidence type="ECO:0000313" key="4">
    <source>
        <dbReference type="Proteomes" id="UP000008561"/>
    </source>
</evidence>
<evidence type="ECO:0000256" key="1">
    <source>
        <dbReference type="SAM" id="MobiDB-lite"/>
    </source>
</evidence>
<gene>
    <name evidence="3" type="ordered locus">Dole_0825</name>
</gene>
<dbReference type="InterPro" id="IPR011856">
    <property type="entry name" value="tRNA_endonuc-like_dom_sf"/>
</dbReference>
<dbReference type="HOGENOM" id="CLU_047680_0_0_7"/>
<keyword evidence="4" id="KW-1185">Reference proteome</keyword>
<dbReference type="InterPro" id="IPR007560">
    <property type="entry name" value="Restrct_endonuc_IV_Mrr"/>
</dbReference>
<dbReference type="Pfam" id="PF04471">
    <property type="entry name" value="Mrr_cat"/>
    <property type="match status" value="1"/>
</dbReference>
<dbReference type="AlphaFoldDB" id="A8ZVS6"/>
<organism evidence="3 4">
    <name type="scientific">Desulfosudis oleivorans (strain DSM 6200 / JCM 39069 / Hxd3)</name>
    <name type="common">Desulfococcus oleovorans</name>
    <dbReference type="NCBI Taxonomy" id="96561"/>
    <lineage>
        <taxon>Bacteria</taxon>
        <taxon>Pseudomonadati</taxon>
        <taxon>Thermodesulfobacteriota</taxon>
        <taxon>Desulfobacteria</taxon>
        <taxon>Desulfobacterales</taxon>
        <taxon>Desulfosudaceae</taxon>
        <taxon>Desulfosudis</taxon>
    </lineage>
</organism>
<dbReference type="SUPFAM" id="SSF52980">
    <property type="entry name" value="Restriction endonuclease-like"/>
    <property type="match status" value="1"/>
</dbReference>
<feature type="compositionally biased region" description="Basic and acidic residues" evidence="1">
    <location>
        <begin position="113"/>
        <end position="127"/>
    </location>
</feature>
<evidence type="ECO:0000259" key="2">
    <source>
        <dbReference type="Pfam" id="PF04471"/>
    </source>
</evidence>
<dbReference type="eggNOG" id="COG4127">
    <property type="taxonomic scope" value="Bacteria"/>
</dbReference>
<feature type="region of interest" description="Disordered" evidence="1">
    <location>
        <begin position="113"/>
        <end position="132"/>
    </location>
</feature>
<dbReference type="InterPro" id="IPR011335">
    <property type="entry name" value="Restrct_endonuc-II-like"/>
</dbReference>
<dbReference type="REBASE" id="16459">
    <property type="entry name" value="DolHMrrP"/>
</dbReference>
<dbReference type="Proteomes" id="UP000008561">
    <property type="component" value="Chromosome"/>
</dbReference>
<name>A8ZVS6_DESOH</name>
<dbReference type="Gene3D" id="3.40.1350.10">
    <property type="match status" value="1"/>
</dbReference>
<accession>A8ZVS6</accession>
<evidence type="ECO:0000313" key="3">
    <source>
        <dbReference type="EMBL" id="ABW66635.1"/>
    </source>
</evidence>
<dbReference type="GO" id="GO:0004519">
    <property type="term" value="F:endonuclease activity"/>
    <property type="evidence" value="ECO:0007669"/>
    <property type="project" value="InterPro"/>
</dbReference>
<proteinExistence type="predicted"/>